<feature type="coiled-coil region" evidence="6">
    <location>
        <begin position="134"/>
        <end position="206"/>
    </location>
</feature>
<accession>A0A381QU95</accession>
<dbReference type="Pfam" id="PF08340">
    <property type="entry name" value="YicC-like_C"/>
    <property type="match status" value="1"/>
</dbReference>
<gene>
    <name evidence="9" type="ORF">METZ01_LOCUS35013</name>
</gene>
<keyword evidence="6" id="KW-0175">Coiled coil</keyword>
<dbReference type="PANTHER" id="PTHR30636:SF3">
    <property type="entry name" value="UPF0701 PROTEIN YICC"/>
    <property type="match status" value="1"/>
</dbReference>
<dbReference type="AlphaFoldDB" id="A0A381QU95"/>
<reference evidence="9" key="1">
    <citation type="submission" date="2018-05" db="EMBL/GenBank/DDBJ databases">
        <authorList>
            <person name="Lanie J.A."/>
            <person name="Ng W.-L."/>
            <person name="Kazmierczak K.M."/>
            <person name="Andrzejewski T.M."/>
            <person name="Davidsen T.M."/>
            <person name="Wayne K.J."/>
            <person name="Tettelin H."/>
            <person name="Glass J.I."/>
            <person name="Rusch D."/>
            <person name="Podicherti R."/>
            <person name="Tsui H.-C.T."/>
            <person name="Winkler M.E."/>
        </authorList>
    </citation>
    <scope>NUCLEOTIDE SEQUENCE</scope>
</reference>
<sequence length="295" mass="33758">MIRSMTGYGESERDSPVGRLRLEVKTVNHRFFNASIKTPARLEKFERDIIAVLKQSILRGHVRAVLTVELVSGGEESSARVDIGRAKEVREALEVLRSELELPGDVDLGMMARFGELFRSPETNHMEVIEADWIRELSAQVAKEVCQMREAEGERLRSDIESSLASINEALNRAEERAPIRLVMERDRLRKAIKELTDDARIDEDRLAREIAYLTEKWDINEEIVRFRSHVELFLEAIEADGSEPVGKRLSFLVQEMHREANTIGSKANDLKISHMAVALKEDVERIREQVENVE</sequence>
<evidence type="ECO:0000256" key="6">
    <source>
        <dbReference type="SAM" id="Coils"/>
    </source>
</evidence>
<organism evidence="9">
    <name type="scientific">marine metagenome</name>
    <dbReference type="NCBI Taxonomy" id="408172"/>
    <lineage>
        <taxon>unclassified sequences</taxon>
        <taxon>metagenomes</taxon>
        <taxon>ecological metagenomes</taxon>
    </lineage>
</organism>
<proteinExistence type="inferred from homology"/>
<evidence type="ECO:0000259" key="7">
    <source>
        <dbReference type="Pfam" id="PF03755"/>
    </source>
</evidence>
<comment type="similarity">
    <text evidence="5">Belongs to the YicC/YloC family.</text>
</comment>
<protein>
    <recommendedName>
        <fullName evidence="10">YicC family protein</fullName>
    </recommendedName>
</protein>
<evidence type="ECO:0008006" key="10">
    <source>
        <dbReference type="Google" id="ProtNLM"/>
    </source>
</evidence>
<dbReference type="EMBL" id="UINC01001494">
    <property type="protein sequence ID" value="SUZ82159.1"/>
    <property type="molecule type" value="Genomic_DNA"/>
</dbReference>
<keyword evidence="3" id="KW-0255">Endonuclease</keyword>
<dbReference type="GO" id="GO:0016787">
    <property type="term" value="F:hydrolase activity"/>
    <property type="evidence" value="ECO:0007669"/>
    <property type="project" value="UniProtKB-KW"/>
</dbReference>
<evidence type="ECO:0000313" key="9">
    <source>
        <dbReference type="EMBL" id="SUZ82159.1"/>
    </source>
</evidence>
<dbReference type="InterPro" id="IPR013527">
    <property type="entry name" value="YicC-like_N"/>
</dbReference>
<dbReference type="NCBIfam" id="TIGR00255">
    <property type="entry name" value="YicC/YloC family endoribonuclease"/>
    <property type="match status" value="1"/>
</dbReference>
<dbReference type="GO" id="GO:0004521">
    <property type="term" value="F:RNA endonuclease activity"/>
    <property type="evidence" value="ECO:0007669"/>
    <property type="project" value="InterPro"/>
</dbReference>
<dbReference type="PANTHER" id="PTHR30636">
    <property type="entry name" value="UPF0701 PROTEIN YICC"/>
    <property type="match status" value="1"/>
</dbReference>
<evidence type="ECO:0000256" key="5">
    <source>
        <dbReference type="ARBA" id="ARBA00035648"/>
    </source>
</evidence>
<comment type="cofactor">
    <cofactor evidence="1">
        <name>a divalent metal cation</name>
        <dbReference type="ChEBI" id="CHEBI:60240"/>
    </cofactor>
</comment>
<name>A0A381QU95_9ZZZZ</name>
<keyword evidence="4" id="KW-0378">Hydrolase</keyword>
<evidence type="ECO:0000256" key="1">
    <source>
        <dbReference type="ARBA" id="ARBA00001968"/>
    </source>
</evidence>
<keyword evidence="2" id="KW-0540">Nuclease</keyword>
<evidence type="ECO:0000256" key="2">
    <source>
        <dbReference type="ARBA" id="ARBA00022722"/>
    </source>
</evidence>
<dbReference type="InterPro" id="IPR005229">
    <property type="entry name" value="YicC/YloC-like"/>
</dbReference>
<evidence type="ECO:0000256" key="4">
    <source>
        <dbReference type="ARBA" id="ARBA00022801"/>
    </source>
</evidence>
<evidence type="ECO:0000259" key="8">
    <source>
        <dbReference type="Pfam" id="PF08340"/>
    </source>
</evidence>
<feature type="domain" description="Endoribonuclease YicC-like N-terminal" evidence="7">
    <location>
        <begin position="2"/>
        <end position="157"/>
    </location>
</feature>
<feature type="domain" description="Endoribonuclease YicC-like C-terminal" evidence="8">
    <location>
        <begin position="176"/>
        <end position="295"/>
    </location>
</feature>
<dbReference type="Pfam" id="PF03755">
    <property type="entry name" value="YicC-like_N"/>
    <property type="match status" value="1"/>
</dbReference>
<evidence type="ECO:0000256" key="3">
    <source>
        <dbReference type="ARBA" id="ARBA00022759"/>
    </source>
</evidence>
<dbReference type="InterPro" id="IPR013551">
    <property type="entry name" value="YicC-like_C"/>
</dbReference>